<feature type="transmembrane region" description="Helical" evidence="1">
    <location>
        <begin position="28"/>
        <end position="51"/>
    </location>
</feature>
<name>A0A1Y0AZ64_9LAMI</name>
<keyword evidence="1" id="KW-0812">Transmembrane</keyword>
<keyword evidence="2" id="KW-0496">Mitochondrion</keyword>
<dbReference type="AlphaFoldDB" id="A0A1Y0AZ64"/>
<accession>A0A1Y0AZ64</accession>
<reference evidence="2" key="1">
    <citation type="submission" date="2017-03" db="EMBL/GenBank/DDBJ databases">
        <title>The mitochondrial genome of the carnivorous plant Utricularia reniformis (Lentibulariaceae): structure, comparative analysis and evolutionary landmarks.</title>
        <authorList>
            <person name="Silva S.R."/>
            <person name="Alvarenga D.O."/>
            <person name="Michael T.P."/>
            <person name="Miranda V.F.O."/>
            <person name="Varani A.M."/>
        </authorList>
    </citation>
    <scope>NUCLEOTIDE SEQUENCE</scope>
</reference>
<geneLocation type="mitochondrion" evidence="2"/>
<evidence type="ECO:0000256" key="1">
    <source>
        <dbReference type="SAM" id="Phobius"/>
    </source>
</evidence>
<proteinExistence type="predicted"/>
<keyword evidence="1" id="KW-1133">Transmembrane helix</keyword>
<organism evidence="2">
    <name type="scientific">Utricularia reniformis</name>
    <dbReference type="NCBI Taxonomy" id="192314"/>
    <lineage>
        <taxon>Eukaryota</taxon>
        <taxon>Viridiplantae</taxon>
        <taxon>Streptophyta</taxon>
        <taxon>Embryophyta</taxon>
        <taxon>Tracheophyta</taxon>
        <taxon>Spermatophyta</taxon>
        <taxon>Magnoliopsida</taxon>
        <taxon>eudicotyledons</taxon>
        <taxon>Gunneridae</taxon>
        <taxon>Pentapetalae</taxon>
        <taxon>asterids</taxon>
        <taxon>lamiids</taxon>
        <taxon>Lamiales</taxon>
        <taxon>Lentibulariaceae</taxon>
        <taxon>Utricularia</taxon>
    </lineage>
</organism>
<gene>
    <name evidence="2" type="ORF">AEK19_MT2087</name>
</gene>
<sequence length="75" mass="8199">MANSGTSNALENLDSKELFFFVGRVDPIINLPLLVGMPISLGGLVVHVSFYQPSNTSGLPLAFRWIQSLPPKKEK</sequence>
<protein>
    <submittedName>
        <fullName evidence="2">Uncharacterized protein</fullName>
    </submittedName>
</protein>
<evidence type="ECO:0000313" key="2">
    <source>
        <dbReference type="EMBL" id="ART30430.1"/>
    </source>
</evidence>
<keyword evidence="1" id="KW-0472">Membrane</keyword>
<dbReference type="EMBL" id="KY774314">
    <property type="protein sequence ID" value="ART30430.1"/>
    <property type="molecule type" value="Genomic_DNA"/>
</dbReference>